<dbReference type="Pfam" id="PF03106">
    <property type="entry name" value="WRKY"/>
    <property type="match status" value="1"/>
</dbReference>
<dbReference type="OrthoDB" id="1937086at2759"/>
<dbReference type="InterPro" id="IPR036576">
    <property type="entry name" value="WRKY_dom_sf"/>
</dbReference>
<reference evidence="10" key="1">
    <citation type="submission" date="2020-03" db="EMBL/GenBank/DDBJ databases">
        <title>A high-quality chromosome-level genome assembly of a woody plant with both climbing and erect habits, Rhamnella rubrinervis.</title>
        <authorList>
            <person name="Lu Z."/>
            <person name="Yang Y."/>
            <person name="Zhu X."/>
            <person name="Sun Y."/>
        </authorList>
    </citation>
    <scope>NUCLEOTIDE SEQUENCE</scope>
    <source>
        <strain evidence="10">BYM</strain>
        <tissue evidence="10">Leaf</tissue>
    </source>
</reference>
<dbReference type="PANTHER" id="PTHR32096">
    <property type="entry name" value="WRKY TRANSCRIPTION FACTOR 30-RELATED-RELATED"/>
    <property type="match status" value="1"/>
</dbReference>
<dbReference type="SMART" id="SM00774">
    <property type="entry name" value="WRKY"/>
    <property type="match status" value="1"/>
</dbReference>
<feature type="region of interest" description="Disordered" evidence="8">
    <location>
        <begin position="276"/>
        <end position="394"/>
    </location>
</feature>
<sequence length="496" mass="53561">MEKYQGDLTDIVRAGSSTTGASGYGGVVVSDSWQFPSDPMNFSSSTSSAMEEPCDNFGDPFSHLRDPLLHELGLPGSGFFTSPSSSEMINTTTVDEAASATIGYAHHVCGNSGLLPHRHHQSSTVVDDDTKRPIPPPAPTTCNIFSRMLQISPSSTKLTAPQCDSPASMAAAANSNINNSPRGIKATSAALVSSDMINVNSSKVCLLDNTGMQISSPRNPGIKRRKSQAKKVVCIPAPAAANSRPSGEVVPSDLWAWRKYGQKPIKGSPYPRGYYRCSSSKGCSARKQVERSRTDPNMLVITYTSEHNHPWPTQRNALAGSTRTQPSKSNASNSKSSTSSHQLHKTTTSPKDERKDHINENNYNNASPIVTTTAGSTSTTSASVKEEIDQDIEKQVVDMDDGEFSTEELFPYRPSMAPESIPSNHSHHDHDFFADLGEIEADPLNLLFSQGFAADHGHKGSKGLDPFCLFDWSGDNNNSSNSNSFGDHHQANKRDL</sequence>
<dbReference type="FunFam" id="2.20.25.80:FF:000005">
    <property type="entry name" value="probable WRKY transcription factor 14"/>
    <property type="match status" value="1"/>
</dbReference>
<feature type="compositionally biased region" description="Low complexity" evidence="8">
    <location>
        <begin position="327"/>
        <end position="349"/>
    </location>
</feature>
<evidence type="ECO:0000313" key="10">
    <source>
        <dbReference type="EMBL" id="KAF3450203.1"/>
    </source>
</evidence>
<comment type="function">
    <text evidence="6">Transcription factor. Interacts specifically with the W box (5'-(T)TGAC[CT]-3'), a frequently occurring elicitor-responsive cis-acting element.</text>
</comment>
<dbReference type="GO" id="GO:0000976">
    <property type="term" value="F:transcription cis-regulatory region binding"/>
    <property type="evidence" value="ECO:0007669"/>
    <property type="project" value="TreeGrafter"/>
</dbReference>
<evidence type="ECO:0000256" key="7">
    <source>
        <dbReference type="ARBA" id="ARBA00060761"/>
    </source>
</evidence>
<feature type="compositionally biased region" description="Low complexity" evidence="8">
    <location>
        <begin position="371"/>
        <end position="383"/>
    </location>
</feature>
<evidence type="ECO:0000313" key="11">
    <source>
        <dbReference type="Proteomes" id="UP000796880"/>
    </source>
</evidence>
<feature type="domain" description="WRKY" evidence="9">
    <location>
        <begin position="246"/>
        <end position="312"/>
    </location>
</feature>
<dbReference type="InterPro" id="IPR044810">
    <property type="entry name" value="WRKY_plant"/>
</dbReference>
<gene>
    <name evidence="10" type="ORF">FNV43_RR06283</name>
</gene>
<evidence type="ECO:0000256" key="4">
    <source>
        <dbReference type="ARBA" id="ARBA00023163"/>
    </source>
</evidence>
<dbReference type="EMBL" id="VOIH02000003">
    <property type="protein sequence ID" value="KAF3450203.1"/>
    <property type="molecule type" value="Genomic_DNA"/>
</dbReference>
<dbReference type="PANTHER" id="PTHR32096:SF18">
    <property type="entry name" value="DISEASE RESISTANCE PROTEIN RRS1B-RELATED"/>
    <property type="match status" value="1"/>
</dbReference>
<feature type="compositionally biased region" description="Basic and acidic residues" evidence="8">
    <location>
        <begin position="350"/>
        <end position="359"/>
    </location>
</feature>
<comment type="caution">
    <text evidence="10">The sequence shown here is derived from an EMBL/GenBank/DDBJ whole genome shotgun (WGS) entry which is preliminary data.</text>
</comment>
<dbReference type="InterPro" id="IPR003657">
    <property type="entry name" value="WRKY_dom"/>
</dbReference>
<dbReference type="PROSITE" id="PS50811">
    <property type="entry name" value="WRKY"/>
    <property type="match status" value="1"/>
</dbReference>
<feature type="compositionally biased region" description="Polar residues" evidence="8">
    <location>
        <begin position="360"/>
        <end position="370"/>
    </location>
</feature>
<accession>A0A8K0MLM5</accession>
<dbReference type="GO" id="GO:0005634">
    <property type="term" value="C:nucleus"/>
    <property type="evidence" value="ECO:0007669"/>
    <property type="project" value="UniProtKB-SubCell"/>
</dbReference>
<dbReference type="SUPFAM" id="SSF118290">
    <property type="entry name" value="WRKY DNA-binding domain"/>
    <property type="match status" value="1"/>
</dbReference>
<comment type="similarity">
    <text evidence="7">Belongs to the WRKY group II-e family.</text>
</comment>
<feature type="compositionally biased region" description="Polar residues" evidence="8">
    <location>
        <begin position="311"/>
        <end position="326"/>
    </location>
</feature>
<evidence type="ECO:0000259" key="9">
    <source>
        <dbReference type="PROSITE" id="PS50811"/>
    </source>
</evidence>
<keyword evidence="11" id="KW-1185">Reference proteome</keyword>
<proteinExistence type="inferred from homology"/>
<feature type="compositionally biased region" description="Basic and acidic residues" evidence="8">
    <location>
        <begin position="384"/>
        <end position="394"/>
    </location>
</feature>
<evidence type="ECO:0000256" key="3">
    <source>
        <dbReference type="ARBA" id="ARBA00023125"/>
    </source>
</evidence>
<dbReference type="GO" id="GO:0003700">
    <property type="term" value="F:DNA-binding transcription factor activity"/>
    <property type="evidence" value="ECO:0007669"/>
    <property type="project" value="InterPro"/>
</dbReference>
<evidence type="ECO:0000256" key="5">
    <source>
        <dbReference type="ARBA" id="ARBA00023242"/>
    </source>
</evidence>
<keyword evidence="2" id="KW-0805">Transcription regulation</keyword>
<dbReference type="AlphaFoldDB" id="A0A8K0MLM5"/>
<protein>
    <recommendedName>
        <fullName evidence="9">WRKY domain-containing protein</fullName>
    </recommendedName>
</protein>
<name>A0A8K0MLM5_9ROSA</name>
<keyword evidence="4" id="KW-0804">Transcription</keyword>
<evidence type="ECO:0000256" key="6">
    <source>
        <dbReference type="ARBA" id="ARBA00059805"/>
    </source>
</evidence>
<organism evidence="10 11">
    <name type="scientific">Rhamnella rubrinervis</name>
    <dbReference type="NCBI Taxonomy" id="2594499"/>
    <lineage>
        <taxon>Eukaryota</taxon>
        <taxon>Viridiplantae</taxon>
        <taxon>Streptophyta</taxon>
        <taxon>Embryophyta</taxon>
        <taxon>Tracheophyta</taxon>
        <taxon>Spermatophyta</taxon>
        <taxon>Magnoliopsida</taxon>
        <taxon>eudicotyledons</taxon>
        <taxon>Gunneridae</taxon>
        <taxon>Pentapetalae</taxon>
        <taxon>rosids</taxon>
        <taxon>fabids</taxon>
        <taxon>Rosales</taxon>
        <taxon>Rhamnaceae</taxon>
        <taxon>rhamnoid group</taxon>
        <taxon>Rhamneae</taxon>
        <taxon>Rhamnella</taxon>
    </lineage>
</organism>
<evidence type="ECO:0000256" key="1">
    <source>
        <dbReference type="ARBA" id="ARBA00004123"/>
    </source>
</evidence>
<evidence type="ECO:0000256" key="2">
    <source>
        <dbReference type="ARBA" id="ARBA00023015"/>
    </source>
</evidence>
<keyword evidence="5" id="KW-0539">Nucleus</keyword>
<evidence type="ECO:0000256" key="8">
    <source>
        <dbReference type="SAM" id="MobiDB-lite"/>
    </source>
</evidence>
<keyword evidence="3" id="KW-0238">DNA-binding</keyword>
<dbReference type="Gene3D" id="2.20.25.80">
    <property type="entry name" value="WRKY domain"/>
    <property type="match status" value="1"/>
</dbReference>
<dbReference type="Proteomes" id="UP000796880">
    <property type="component" value="Unassembled WGS sequence"/>
</dbReference>
<comment type="subcellular location">
    <subcellularLocation>
        <location evidence="1">Nucleus</location>
    </subcellularLocation>
</comment>